<dbReference type="SUPFAM" id="SSF51735">
    <property type="entry name" value="NAD(P)-binding Rossmann-fold domains"/>
    <property type="match status" value="1"/>
</dbReference>
<dbReference type="SMART" id="SM00822">
    <property type="entry name" value="PKS_KR"/>
    <property type="match status" value="1"/>
</dbReference>
<dbReference type="eggNOG" id="COG1028">
    <property type="taxonomic scope" value="Bacteria"/>
</dbReference>
<dbReference type="PANTHER" id="PTHR42879">
    <property type="entry name" value="3-OXOACYL-(ACYL-CARRIER-PROTEIN) REDUCTASE"/>
    <property type="match status" value="1"/>
</dbReference>
<gene>
    <name evidence="3" type="ORF">ATO9_07325</name>
</gene>
<comment type="caution">
    <text evidence="3">The sequence shown here is derived from an EMBL/GenBank/DDBJ whole genome shotgun (WGS) entry which is preliminary data.</text>
</comment>
<dbReference type="InterPro" id="IPR036291">
    <property type="entry name" value="NAD(P)-bd_dom_sf"/>
</dbReference>
<dbReference type="Pfam" id="PF13561">
    <property type="entry name" value="adh_short_C2"/>
    <property type="match status" value="1"/>
</dbReference>
<evidence type="ECO:0000256" key="1">
    <source>
        <dbReference type="ARBA" id="ARBA00006484"/>
    </source>
</evidence>
<dbReference type="PANTHER" id="PTHR42879:SF2">
    <property type="entry name" value="3-OXOACYL-[ACYL-CARRIER-PROTEIN] REDUCTASE FABG"/>
    <property type="match status" value="1"/>
</dbReference>
<dbReference type="InterPro" id="IPR050259">
    <property type="entry name" value="SDR"/>
</dbReference>
<protein>
    <submittedName>
        <fullName evidence="3">3-hydroxyacyl-CoA dehydrogenase</fullName>
    </submittedName>
</protein>
<reference evidence="3 4" key="1">
    <citation type="journal article" date="2015" name="Antonie Van Leeuwenhoek">
        <title>Pseudooceanicola atlanticus gen. nov. sp. nov., isolated from surface seawater of the Atlantic Ocean and reclassification of Oceanicola batsensis, Oceanicola marinus, Oceanicola nitratireducens, Oceanicola nanhaiensis, Oceanicola antarcticus and Oceanicola flagellatus, as Pseudooceanicola batsensis comb. nov., Pseudooceanicola marinus comb. nov., Pseudooceanicola nitratireducens comb. nov., Pseudooceanicola nanhaiensis comb. nov., Pseudooceanicola antarcticus comb. nov., and Pseudooceanicola flagellatus comb. nov.</title>
        <authorList>
            <person name="Lai Q."/>
            <person name="Li G."/>
            <person name="Liu X."/>
            <person name="Du Y."/>
            <person name="Sun F."/>
            <person name="Shao Z."/>
        </authorList>
    </citation>
    <scope>NUCLEOTIDE SEQUENCE [LARGE SCALE GENOMIC DNA]</scope>
    <source>
        <strain evidence="3 4">22II-s11g</strain>
    </source>
</reference>
<dbReference type="InterPro" id="IPR057326">
    <property type="entry name" value="KR_dom"/>
</dbReference>
<dbReference type="Proteomes" id="UP000030004">
    <property type="component" value="Unassembled WGS sequence"/>
</dbReference>
<dbReference type="InterPro" id="IPR020904">
    <property type="entry name" value="Sc_DH/Rdtase_CS"/>
</dbReference>
<dbReference type="CDD" id="cd05233">
    <property type="entry name" value="SDR_c"/>
    <property type="match status" value="1"/>
</dbReference>
<organism evidence="3 4">
    <name type="scientific">Pseudooceanicola atlanticus</name>
    <dbReference type="NCBI Taxonomy" id="1461694"/>
    <lineage>
        <taxon>Bacteria</taxon>
        <taxon>Pseudomonadati</taxon>
        <taxon>Pseudomonadota</taxon>
        <taxon>Alphaproteobacteria</taxon>
        <taxon>Rhodobacterales</taxon>
        <taxon>Paracoccaceae</taxon>
        <taxon>Pseudooceanicola</taxon>
    </lineage>
</organism>
<evidence type="ECO:0000259" key="2">
    <source>
        <dbReference type="SMART" id="SM00822"/>
    </source>
</evidence>
<dbReference type="PRINTS" id="PR00080">
    <property type="entry name" value="SDRFAMILY"/>
</dbReference>
<comment type="similarity">
    <text evidence="1">Belongs to the short-chain dehydrogenases/reductases (SDR) family.</text>
</comment>
<evidence type="ECO:0000313" key="4">
    <source>
        <dbReference type="Proteomes" id="UP000030004"/>
    </source>
</evidence>
<dbReference type="PROSITE" id="PS00061">
    <property type="entry name" value="ADH_SHORT"/>
    <property type="match status" value="1"/>
</dbReference>
<dbReference type="OrthoDB" id="9804774at2"/>
<evidence type="ECO:0000313" key="3">
    <source>
        <dbReference type="EMBL" id="KGM49813.1"/>
    </source>
</evidence>
<proteinExistence type="inferred from homology"/>
<dbReference type="EMBL" id="AQQX01000002">
    <property type="protein sequence ID" value="KGM49813.1"/>
    <property type="molecule type" value="Genomic_DNA"/>
</dbReference>
<name>A0A0A0EI90_9RHOB</name>
<dbReference type="InterPro" id="IPR002347">
    <property type="entry name" value="SDR_fam"/>
</dbReference>
<sequence length="247" mass="25346">MSLAGKTAFVTGGGSGVGAAIASALAAEGASVTICGRRQAPLDDMAARHPGITGTVCDITDEAAISDAIAKATPDIVIANAGASESAPFTRTELAAFQRMVDVNLTGTFLTLREGAKAMKDKPWGRLIAIASTAGLKGYPYVAPYAAAKHGVVGMVKSVALELVRKGITANAVCPGFLDTEMTEQSITNIVEKTGRTREEARASLEATNPMHRLVPPEDVAQAVLWLCGPGSDMVTGQCISVSGGET</sequence>
<dbReference type="GO" id="GO:0032787">
    <property type="term" value="P:monocarboxylic acid metabolic process"/>
    <property type="evidence" value="ECO:0007669"/>
    <property type="project" value="UniProtKB-ARBA"/>
</dbReference>
<accession>A0A0A0EI90</accession>
<dbReference type="RefSeq" id="WP_043747213.1">
    <property type="nucleotide sequence ID" value="NZ_AQQX01000002.1"/>
</dbReference>
<feature type="domain" description="Ketoreductase" evidence="2">
    <location>
        <begin position="6"/>
        <end position="180"/>
    </location>
</feature>
<dbReference type="AlphaFoldDB" id="A0A0A0EI90"/>
<keyword evidence="4" id="KW-1185">Reference proteome</keyword>
<dbReference type="FunFam" id="3.40.50.720:FF:000084">
    <property type="entry name" value="Short-chain dehydrogenase reductase"/>
    <property type="match status" value="1"/>
</dbReference>
<dbReference type="Gene3D" id="3.40.50.720">
    <property type="entry name" value="NAD(P)-binding Rossmann-like Domain"/>
    <property type="match status" value="1"/>
</dbReference>
<dbReference type="STRING" id="1461694.ATO9_07325"/>
<dbReference type="PRINTS" id="PR00081">
    <property type="entry name" value="GDHRDH"/>
</dbReference>